<evidence type="ECO:0000256" key="12">
    <source>
        <dbReference type="ARBA" id="ARBA00022801"/>
    </source>
</evidence>
<evidence type="ECO:0000256" key="9">
    <source>
        <dbReference type="ARBA" id="ARBA00022722"/>
    </source>
</evidence>
<keyword evidence="9 14" id="KW-0540">Nuclease</keyword>
<keyword evidence="12 14" id="KW-0378">Hydrolase</keyword>
<dbReference type="PANTHER" id="PTHR10954:SF18">
    <property type="entry name" value="RIBONUCLEASE HII"/>
    <property type="match status" value="1"/>
</dbReference>
<dbReference type="GO" id="GO:0032299">
    <property type="term" value="C:ribonuclease H2 complex"/>
    <property type="evidence" value="ECO:0007669"/>
    <property type="project" value="TreeGrafter"/>
</dbReference>
<keyword evidence="11 14" id="KW-0255">Endonuclease</keyword>
<reference evidence="19 20" key="1">
    <citation type="submission" date="2020-04" db="EMBL/GenBank/DDBJ databases">
        <title>MicrobeNet Type strains.</title>
        <authorList>
            <person name="Nicholson A.C."/>
        </authorList>
    </citation>
    <scope>NUCLEOTIDE SEQUENCE [LARGE SCALE GENOMIC DNA]</scope>
    <source>
        <strain evidence="19 20">ATCC BAA-14</strain>
    </source>
</reference>
<evidence type="ECO:0000256" key="15">
    <source>
        <dbReference type="PROSITE-ProRule" id="PRU01319"/>
    </source>
</evidence>
<dbReference type="InterPro" id="IPR001352">
    <property type="entry name" value="RNase_HII/HIII"/>
</dbReference>
<organism evidence="19 20">
    <name type="scientific">Gordonia polyisoprenivorans</name>
    <dbReference type="NCBI Taxonomy" id="84595"/>
    <lineage>
        <taxon>Bacteria</taxon>
        <taxon>Bacillati</taxon>
        <taxon>Actinomycetota</taxon>
        <taxon>Actinomycetes</taxon>
        <taxon>Mycobacteriales</taxon>
        <taxon>Gordoniaceae</taxon>
        <taxon>Gordonia</taxon>
    </lineage>
</organism>
<gene>
    <name evidence="14" type="primary">rnhB</name>
    <name evidence="19" type="ORF">HGA05_13775</name>
</gene>
<dbReference type="Gene3D" id="3.30.420.10">
    <property type="entry name" value="Ribonuclease H-like superfamily/Ribonuclease H"/>
    <property type="match status" value="1"/>
</dbReference>
<dbReference type="SUPFAM" id="SSF53098">
    <property type="entry name" value="Ribonuclease H-like"/>
    <property type="match status" value="1"/>
</dbReference>
<evidence type="ECO:0000256" key="11">
    <source>
        <dbReference type="ARBA" id="ARBA00022759"/>
    </source>
</evidence>
<evidence type="ECO:0000256" key="7">
    <source>
        <dbReference type="ARBA" id="ARBA00019179"/>
    </source>
</evidence>
<dbReference type="GO" id="GO:0005737">
    <property type="term" value="C:cytoplasm"/>
    <property type="evidence" value="ECO:0007669"/>
    <property type="project" value="UniProtKB-SubCell"/>
</dbReference>
<comment type="subcellular location">
    <subcellularLocation>
        <location evidence="4 14">Cytoplasm</location>
    </subcellularLocation>
</comment>
<keyword evidence="13 14" id="KW-0464">Manganese</keyword>
<comment type="catalytic activity">
    <reaction evidence="1 14 15 16">
        <text>Endonucleolytic cleavage to 5'-phosphomonoester.</text>
        <dbReference type="EC" id="3.1.26.4"/>
    </reaction>
</comment>
<dbReference type="FunFam" id="3.30.420.10:FF:000113">
    <property type="entry name" value="Ribonuclease HII"/>
    <property type="match status" value="1"/>
</dbReference>
<evidence type="ECO:0000256" key="6">
    <source>
        <dbReference type="ARBA" id="ARBA00012180"/>
    </source>
</evidence>
<dbReference type="InterPro" id="IPR022898">
    <property type="entry name" value="RNase_HII"/>
</dbReference>
<dbReference type="InterPro" id="IPR012337">
    <property type="entry name" value="RNaseH-like_sf"/>
</dbReference>
<dbReference type="AlphaFoldDB" id="A0A846WLY5"/>
<name>A0A846WLY5_9ACTN</name>
<evidence type="ECO:0000256" key="3">
    <source>
        <dbReference type="ARBA" id="ARBA00004065"/>
    </source>
</evidence>
<dbReference type="Pfam" id="PF01351">
    <property type="entry name" value="RNase_HII"/>
    <property type="match status" value="1"/>
</dbReference>
<protein>
    <recommendedName>
        <fullName evidence="7 14">Ribonuclease HII</fullName>
        <shortName evidence="14">RNase HII</shortName>
        <ecNumber evidence="6 14">3.1.26.4</ecNumber>
    </recommendedName>
</protein>
<dbReference type="HAMAP" id="MF_00052_B">
    <property type="entry name" value="RNase_HII_B"/>
    <property type="match status" value="1"/>
</dbReference>
<evidence type="ECO:0000256" key="1">
    <source>
        <dbReference type="ARBA" id="ARBA00000077"/>
    </source>
</evidence>
<dbReference type="GO" id="GO:0043137">
    <property type="term" value="P:DNA replication, removal of RNA primer"/>
    <property type="evidence" value="ECO:0007669"/>
    <property type="project" value="TreeGrafter"/>
</dbReference>
<evidence type="ECO:0000256" key="14">
    <source>
        <dbReference type="HAMAP-Rule" id="MF_00052"/>
    </source>
</evidence>
<evidence type="ECO:0000313" key="20">
    <source>
        <dbReference type="Proteomes" id="UP000563898"/>
    </source>
</evidence>
<dbReference type="Proteomes" id="UP000563898">
    <property type="component" value="Unassembled WGS sequence"/>
</dbReference>
<dbReference type="GO" id="GO:0003723">
    <property type="term" value="F:RNA binding"/>
    <property type="evidence" value="ECO:0007669"/>
    <property type="project" value="UniProtKB-UniRule"/>
</dbReference>
<evidence type="ECO:0000256" key="13">
    <source>
        <dbReference type="ARBA" id="ARBA00023211"/>
    </source>
</evidence>
<evidence type="ECO:0000256" key="4">
    <source>
        <dbReference type="ARBA" id="ARBA00004496"/>
    </source>
</evidence>
<sequence>MSRWPPRFPVRRAAALRTYEFTLHRSGLGPVAGVDEAGRGACAGPLVVAACVLRPTQLASLAELDDSKKLTEAAREKLYRAVTRYAESWSVVVIEAEEIDRIGIHVANIEGMRRAVAGLDVVPGYVLSDGFPVPGLTVPSLPVIGGDGAAACIAAASILAKVTRDRIMVAMDGEVPGYSFAVHKGYSTALHMSCLDRLGPSAQHRMSYRNVASRRLLATAEPGVGAAAPDAGDHGSRDRLTG</sequence>
<dbReference type="EC" id="3.1.26.4" evidence="6 14"/>
<dbReference type="NCBIfam" id="NF000595">
    <property type="entry name" value="PRK00015.1-3"/>
    <property type="match status" value="1"/>
</dbReference>
<dbReference type="GO" id="GO:0006298">
    <property type="term" value="P:mismatch repair"/>
    <property type="evidence" value="ECO:0007669"/>
    <property type="project" value="TreeGrafter"/>
</dbReference>
<accession>A0A846WLY5</accession>
<comment type="function">
    <text evidence="3 14 16">Endonuclease that specifically degrades the RNA of RNA-DNA hybrids.</text>
</comment>
<proteinExistence type="inferred from homology"/>
<dbReference type="GO" id="GO:0004523">
    <property type="term" value="F:RNA-DNA hybrid ribonuclease activity"/>
    <property type="evidence" value="ECO:0007669"/>
    <property type="project" value="UniProtKB-UniRule"/>
</dbReference>
<feature type="domain" description="RNase H type-2" evidence="18">
    <location>
        <begin position="29"/>
        <end position="220"/>
    </location>
</feature>
<dbReference type="EMBL" id="JAAXPC010000007">
    <property type="protein sequence ID" value="NKY02642.1"/>
    <property type="molecule type" value="Genomic_DNA"/>
</dbReference>
<evidence type="ECO:0000256" key="17">
    <source>
        <dbReference type="SAM" id="MobiDB-lite"/>
    </source>
</evidence>
<dbReference type="InterPro" id="IPR024567">
    <property type="entry name" value="RNase_HII/HIII_dom"/>
</dbReference>
<evidence type="ECO:0000313" key="19">
    <source>
        <dbReference type="EMBL" id="NKY02642.1"/>
    </source>
</evidence>
<feature type="binding site" evidence="14 15">
    <location>
        <position position="36"/>
    </location>
    <ligand>
        <name>a divalent metal cation</name>
        <dbReference type="ChEBI" id="CHEBI:60240"/>
    </ligand>
</feature>
<comment type="cofactor">
    <cofactor evidence="14 15">
        <name>Mn(2+)</name>
        <dbReference type="ChEBI" id="CHEBI:29035"/>
    </cofactor>
    <cofactor evidence="14 15">
        <name>Mg(2+)</name>
        <dbReference type="ChEBI" id="CHEBI:18420"/>
    </cofactor>
    <text evidence="14 15">Manganese or magnesium. Binds 1 divalent metal ion per monomer in the absence of substrate. May bind a second metal ion after substrate binding.</text>
</comment>
<evidence type="ECO:0000256" key="16">
    <source>
        <dbReference type="RuleBase" id="RU003515"/>
    </source>
</evidence>
<dbReference type="CDD" id="cd07182">
    <property type="entry name" value="RNase_HII_bacteria_HII_like"/>
    <property type="match status" value="1"/>
</dbReference>
<comment type="similarity">
    <text evidence="5 14 16">Belongs to the RNase HII family.</text>
</comment>
<feature type="region of interest" description="Disordered" evidence="17">
    <location>
        <begin position="223"/>
        <end position="242"/>
    </location>
</feature>
<dbReference type="PROSITE" id="PS51975">
    <property type="entry name" value="RNASE_H_2"/>
    <property type="match status" value="1"/>
</dbReference>
<dbReference type="InterPro" id="IPR036397">
    <property type="entry name" value="RNaseH_sf"/>
</dbReference>
<evidence type="ECO:0000256" key="10">
    <source>
        <dbReference type="ARBA" id="ARBA00022723"/>
    </source>
</evidence>
<keyword evidence="10 14" id="KW-0479">Metal-binding</keyword>
<dbReference type="NCBIfam" id="NF000598">
    <property type="entry name" value="PRK00015.2-2"/>
    <property type="match status" value="1"/>
</dbReference>
<dbReference type="NCBIfam" id="NF000600">
    <property type="entry name" value="PRK00015.2-4"/>
    <property type="match status" value="1"/>
</dbReference>
<dbReference type="GO" id="GO:0030145">
    <property type="term" value="F:manganese ion binding"/>
    <property type="evidence" value="ECO:0007669"/>
    <property type="project" value="UniProtKB-UniRule"/>
</dbReference>
<feature type="compositionally biased region" description="Basic and acidic residues" evidence="17">
    <location>
        <begin position="231"/>
        <end position="242"/>
    </location>
</feature>
<evidence type="ECO:0000256" key="2">
    <source>
        <dbReference type="ARBA" id="ARBA00001946"/>
    </source>
</evidence>
<dbReference type="PANTHER" id="PTHR10954">
    <property type="entry name" value="RIBONUCLEASE H2 SUBUNIT A"/>
    <property type="match status" value="1"/>
</dbReference>
<feature type="binding site" evidence="14 15">
    <location>
        <position position="35"/>
    </location>
    <ligand>
        <name>a divalent metal cation</name>
        <dbReference type="ChEBI" id="CHEBI:60240"/>
    </ligand>
</feature>
<dbReference type="RefSeq" id="WP_006371310.1">
    <property type="nucleotide sequence ID" value="NZ_JAAXPC010000007.1"/>
</dbReference>
<evidence type="ECO:0000256" key="8">
    <source>
        <dbReference type="ARBA" id="ARBA00022490"/>
    </source>
</evidence>
<comment type="caution">
    <text evidence="19">The sequence shown here is derived from an EMBL/GenBank/DDBJ whole genome shotgun (WGS) entry which is preliminary data.</text>
</comment>
<evidence type="ECO:0000259" key="18">
    <source>
        <dbReference type="PROSITE" id="PS51975"/>
    </source>
</evidence>
<evidence type="ECO:0000256" key="5">
    <source>
        <dbReference type="ARBA" id="ARBA00007383"/>
    </source>
</evidence>
<comment type="cofactor">
    <cofactor evidence="2">
        <name>Mg(2+)</name>
        <dbReference type="ChEBI" id="CHEBI:18420"/>
    </cofactor>
</comment>
<keyword evidence="8 14" id="KW-0963">Cytoplasm</keyword>
<feature type="binding site" evidence="14 15">
    <location>
        <position position="129"/>
    </location>
    <ligand>
        <name>a divalent metal cation</name>
        <dbReference type="ChEBI" id="CHEBI:60240"/>
    </ligand>
</feature>